<protein>
    <recommendedName>
        <fullName evidence="1">EDS1 EP domain-containing protein</fullName>
    </recommendedName>
</protein>
<sequence length="267" mass="31913">MLLQTASAKWCLLAVEEAEKRKLKNMDQIKKSMRKYKSNESESTTKIKIIEDRLDEMHKDKSNESESTTKIKIIEDMLDKMHKYKEKARQGTTDYYEAFKLQDKYVDFKANVRRLEQAKIWDVIVEIVVRKDLPDEFEVWDELVVLATEFRRLYEPLDIANYYRHSKGDDNKGLSYMEVRPKRYKFTQRWYEHANVMGFELLSESNFVAEVEELMKPEKKTVEEARKDFENIKDKVRMWKSDEKIAYKDVFWGGSILSKLQEKLAEA</sequence>
<dbReference type="PANTHER" id="PTHR47090">
    <property type="entry name" value="PROTEIN EDS1-RELATED"/>
    <property type="match status" value="1"/>
</dbReference>
<feature type="domain" description="EDS1 EP" evidence="1">
    <location>
        <begin position="80"/>
        <end position="257"/>
    </location>
</feature>
<dbReference type="InParanoid" id="A0A251URU9"/>
<dbReference type="OMA" id="CERIRMK"/>
<proteinExistence type="predicted"/>
<evidence type="ECO:0000313" key="3">
    <source>
        <dbReference type="Proteomes" id="UP000215914"/>
    </source>
</evidence>
<gene>
    <name evidence="2" type="ORF">HannXRQ_Chr05g0151511</name>
</gene>
<dbReference type="PANTHER" id="PTHR47090:SF4">
    <property type="entry name" value="FUNGAL LIPASE-LIKE DOMAIN, ALPHA_BETA HYDROLASE"/>
    <property type="match status" value="1"/>
</dbReference>
<keyword evidence="3" id="KW-1185">Reference proteome</keyword>
<dbReference type="GO" id="GO:0006952">
    <property type="term" value="P:defense response"/>
    <property type="evidence" value="ECO:0007669"/>
    <property type="project" value="InterPro"/>
</dbReference>
<dbReference type="AlphaFoldDB" id="A0A251URU9"/>
<evidence type="ECO:0000259" key="1">
    <source>
        <dbReference type="Pfam" id="PF18117"/>
    </source>
</evidence>
<dbReference type="Pfam" id="PF18117">
    <property type="entry name" value="EDS1_EP"/>
    <property type="match status" value="1"/>
</dbReference>
<name>A0A251URU9_HELAN</name>
<dbReference type="EMBL" id="CM007894">
    <property type="protein sequence ID" value="OTG25799.1"/>
    <property type="molecule type" value="Genomic_DNA"/>
</dbReference>
<accession>A0A251URU9</accession>
<dbReference type="InterPro" id="IPR041266">
    <property type="entry name" value="EDS1_EP"/>
</dbReference>
<dbReference type="STRING" id="4232.A0A251URU9"/>
<organism evidence="2 3">
    <name type="scientific">Helianthus annuus</name>
    <name type="common">Common sunflower</name>
    <dbReference type="NCBI Taxonomy" id="4232"/>
    <lineage>
        <taxon>Eukaryota</taxon>
        <taxon>Viridiplantae</taxon>
        <taxon>Streptophyta</taxon>
        <taxon>Embryophyta</taxon>
        <taxon>Tracheophyta</taxon>
        <taxon>Spermatophyta</taxon>
        <taxon>Magnoliopsida</taxon>
        <taxon>eudicotyledons</taxon>
        <taxon>Gunneridae</taxon>
        <taxon>Pentapetalae</taxon>
        <taxon>asterids</taxon>
        <taxon>campanulids</taxon>
        <taxon>Asterales</taxon>
        <taxon>Asteraceae</taxon>
        <taxon>Asteroideae</taxon>
        <taxon>Heliantheae alliance</taxon>
        <taxon>Heliantheae</taxon>
        <taxon>Helianthus</taxon>
    </lineage>
</organism>
<reference evidence="3" key="1">
    <citation type="journal article" date="2017" name="Nature">
        <title>The sunflower genome provides insights into oil metabolism, flowering and Asterid evolution.</title>
        <authorList>
            <person name="Badouin H."/>
            <person name="Gouzy J."/>
            <person name="Grassa C.J."/>
            <person name="Murat F."/>
            <person name="Staton S.E."/>
            <person name="Cottret L."/>
            <person name="Lelandais-Briere C."/>
            <person name="Owens G.L."/>
            <person name="Carrere S."/>
            <person name="Mayjonade B."/>
            <person name="Legrand L."/>
            <person name="Gill N."/>
            <person name="Kane N.C."/>
            <person name="Bowers J.E."/>
            <person name="Hubner S."/>
            <person name="Bellec A."/>
            <person name="Berard A."/>
            <person name="Berges H."/>
            <person name="Blanchet N."/>
            <person name="Boniface M.C."/>
            <person name="Brunel D."/>
            <person name="Catrice O."/>
            <person name="Chaidir N."/>
            <person name="Claudel C."/>
            <person name="Donnadieu C."/>
            <person name="Faraut T."/>
            <person name="Fievet G."/>
            <person name="Helmstetter N."/>
            <person name="King M."/>
            <person name="Knapp S.J."/>
            <person name="Lai Z."/>
            <person name="Le Paslier M.C."/>
            <person name="Lippi Y."/>
            <person name="Lorenzon L."/>
            <person name="Mandel J.R."/>
            <person name="Marage G."/>
            <person name="Marchand G."/>
            <person name="Marquand E."/>
            <person name="Bret-Mestries E."/>
            <person name="Morien E."/>
            <person name="Nambeesan S."/>
            <person name="Nguyen T."/>
            <person name="Pegot-Espagnet P."/>
            <person name="Pouilly N."/>
            <person name="Raftis F."/>
            <person name="Sallet E."/>
            <person name="Schiex T."/>
            <person name="Thomas J."/>
            <person name="Vandecasteele C."/>
            <person name="Vares D."/>
            <person name="Vear F."/>
            <person name="Vautrin S."/>
            <person name="Crespi M."/>
            <person name="Mangin B."/>
            <person name="Burke J.M."/>
            <person name="Salse J."/>
            <person name="Munos S."/>
            <person name="Vincourt P."/>
            <person name="Rieseberg L.H."/>
            <person name="Langlade N.B."/>
        </authorList>
    </citation>
    <scope>NUCLEOTIDE SEQUENCE [LARGE SCALE GENOMIC DNA]</scope>
    <source>
        <strain evidence="3">cv. SF193</strain>
    </source>
</reference>
<dbReference type="InterPro" id="IPR044214">
    <property type="entry name" value="EDS1-like"/>
</dbReference>
<evidence type="ECO:0000313" key="2">
    <source>
        <dbReference type="EMBL" id="OTG25799.1"/>
    </source>
</evidence>
<dbReference type="Proteomes" id="UP000215914">
    <property type="component" value="Chromosome 5"/>
</dbReference>